<dbReference type="EMBL" id="BPQI01000161">
    <property type="protein sequence ID" value="GJD58638.1"/>
    <property type="molecule type" value="Genomic_DNA"/>
</dbReference>
<evidence type="ECO:0000256" key="1">
    <source>
        <dbReference type="SAM" id="MobiDB-lite"/>
    </source>
</evidence>
<dbReference type="Proteomes" id="UP000401717">
    <property type="component" value="Unassembled WGS sequence"/>
</dbReference>
<feature type="region of interest" description="Disordered" evidence="1">
    <location>
        <begin position="54"/>
        <end position="73"/>
    </location>
</feature>
<name>A0A564G7W7_9HYPH</name>
<feature type="compositionally biased region" description="Polar residues" evidence="1">
    <location>
        <begin position="54"/>
        <end position="66"/>
    </location>
</feature>
<sequence length="73" mass="7438">MPMAEGTDSHCVTACSCTKRGASGVAFSGTLTIAAPFVQAANMSWADRSKVRSTSWISRSSGTTGATAAIPAR</sequence>
<reference evidence="2" key="3">
    <citation type="submission" date="2021-08" db="EMBL/GenBank/DDBJ databases">
        <authorList>
            <person name="Tani A."/>
            <person name="Ola A."/>
            <person name="Ogura Y."/>
            <person name="Katsura K."/>
            <person name="Hayashi T."/>
        </authorList>
    </citation>
    <scope>NUCLEOTIDE SEQUENCE</scope>
    <source>
        <strain evidence="2">DSM 22415</strain>
    </source>
</reference>
<protein>
    <submittedName>
        <fullName evidence="3">Uncharacterized protein</fullName>
    </submittedName>
</protein>
<dbReference type="AlphaFoldDB" id="A0A564G7W7"/>
<organism evidence="3 4">
    <name type="scientific">Methylobacterium dankookense</name>
    <dbReference type="NCBI Taxonomy" id="560405"/>
    <lineage>
        <taxon>Bacteria</taxon>
        <taxon>Pseudomonadati</taxon>
        <taxon>Pseudomonadota</taxon>
        <taxon>Alphaproteobacteria</taxon>
        <taxon>Hyphomicrobiales</taxon>
        <taxon>Methylobacteriaceae</taxon>
        <taxon>Methylobacterium</taxon>
    </lineage>
</organism>
<reference evidence="2" key="2">
    <citation type="journal article" date="2021" name="Front. Microbiol.">
        <title>Comprehensive Comparative Genomics and Phenotyping of Methylobacterium Species.</title>
        <authorList>
            <person name="Alessa O."/>
            <person name="Ogura Y."/>
            <person name="Fujitani Y."/>
            <person name="Takami H."/>
            <person name="Hayashi T."/>
            <person name="Sahin N."/>
            <person name="Tani A."/>
        </authorList>
    </citation>
    <scope>NUCLEOTIDE SEQUENCE</scope>
    <source>
        <strain evidence="2">DSM 22415</strain>
    </source>
</reference>
<dbReference type="Proteomes" id="UP001055303">
    <property type="component" value="Unassembled WGS sequence"/>
</dbReference>
<reference evidence="3 4" key="1">
    <citation type="submission" date="2019-06" db="EMBL/GenBank/DDBJ databases">
        <authorList>
            <person name="Rodrigo-Torres L."/>
            <person name="Arahal R. D."/>
            <person name="Lucena T."/>
        </authorList>
    </citation>
    <scope>NUCLEOTIDE SEQUENCE [LARGE SCALE GENOMIC DNA]</scope>
    <source>
        <strain evidence="3 4">SW08-7</strain>
    </source>
</reference>
<proteinExistence type="predicted"/>
<evidence type="ECO:0000313" key="4">
    <source>
        <dbReference type="Proteomes" id="UP000401717"/>
    </source>
</evidence>
<gene>
    <name evidence="2" type="ORF">IFDJLNFL_4560</name>
    <name evidence="3" type="ORF">MTDSW087_05899</name>
</gene>
<evidence type="ECO:0000313" key="3">
    <source>
        <dbReference type="EMBL" id="VUF16142.1"/>
    </source>
</evidence>
<accession>A0A564G7W7</accession>
<dbReference type="EMBL" id="CABFVH010000105">
    <property type="protein sequence ID" value="VUF16142.1"/>
    <property type="molecule type" value="Genomic_DNA"/>
</dbReference>
<keyword evidence="5" id="KW-1185">Reference proteome</keyword>
<evidence type="ECO:0000313" key="2">
    <source>
        <dbReference type="EMBL" id="GJD58638.1"/>
    </source>
</evidence>
<evidence type="ECO:0000313" key="5">
    <source>
        <dbReference type="Proteomes" id="UP001055303"/>
    </source>
</evidence>